<organism evidence="2 4">
    <name type="scientific">Metarhizium rileyi (strain RCEF 4871)</name>
    <name type="common">Nomuraea rileyi</name>
    <dbReference type="NCBI Taxonomy" id="1649241"/>
    <lineage>
        <taxon>Eukaryota</taxon>
        <taxon>Fungi</taxon>
        <taxon>Dikarya</taxon>
        <taxon>Ascomycota</taxon>
        <taxon>Pezizomycotina</taxon>
        <taxon>Sordariomycetes</taxon>
        <taxon>Hypocreomycetidae</taxon>
        <taxon>Hypocreales</taxon>
        <taxon>Clavicipitaceae</taxon>
        <taxon>Metarhizium</taxon>
    </lineage>
</organism>
<feature type="compositionally biased region" description="Basic residues" evidence="1">
    <location>
        <begin position="35"/>
        <end position="54"/>
    </location>
</feature>
<evidence type="ECO:0008006" key="6">
    <source>
        <dbReference type="Google" id="ProtNLM"/>
    </source>
</evidence>
<dbReference type="Proteomes" id="UP000317257">
    <property type="component" value="Unassembled WGS sequence"/>
</dbReference>
<evidence type="ECO:0000313" key="2">
    <source>
        <dbReference type="EMBL" id="OAA36062.1"/>
    </source>
</evidence>
<gene>
    <name evidence="3" type="ORF">ED733_003530</name>
    <name evidence="2" type="ORF">NOR_07668</name>
</gene>
<sequence>MSESPPLDDASPEIGESPERSRNRCVSGMTVAQRERKRANDRRSQRASRARTRQHIQRLERELETLRNIRPEEGADENAVIQELIRRNQELEIELIRLRSTSESPLSPTSNFAGIPGAGRALAYDLEDGPQPEPPSTYLPESIPPVDNRSHMGFLLPPPSSSVANHFDEASSMGPKTVSYALSDAYARADLLIPSNSSGFTTLNGAFVEGSGAGMRNDGRDPGTPQISGHSFLGEYGSSYQTINTAAKRNYY</sequence>
<keyword evidence="4" id="KW-1185">Reference proteome</keyword>
<dbReference type="PANTHER" id="PTHR37012">
    <property type="entry name" value="B-ZIP TRANSCRIPTION FACTOR (EUROFUNG)-RELATED"/>
    <property type="match status" value="1"/>
</dbReference>
<evidence type="ECO:0000313" key="3">
    <source>
        <dbReference type="EMBL" id="TWU72961.1"/>
    </source>
</evidence>
<dbReference type="EMBL" id="AZHC01000037">
    <property type="protein sequence ID" value="OAA36062.1"/>
    <property type="molecule type" value="Genomic_DNA"/>
</dbReference>
<feature type="region of interest" description="Disordered" evidence="1">
    <location>
        <begin position="1"/>
        <end position="54"/>
    </location>
</feature>
<evidence type="ECO:0000256" key="1">
    <source>
        <dbReference type="SAM" id="MobiDB-lite"/>
    </source>
</evidence>
<protein>
    <recommendedName>
        <fullName evidence="6">BZIP domain-containing protein</fullName>
    </recommendedName>
</protein>
<reference evidence="3" key="3">
    <citation type="journal article" date="2019" name="Microbiol. Resour. Announc.">
        <title>Genome Sequence of Metarhizium rileyi, a Microbial Control Agent for Lepidoptera.</title>
        <authorList>
            <person name="Binneck E."/>
            <person name="Lastra C.C.L."/>
            <person name="Sosa-Gomez D.R."/>
        </authorList>
    </citation>
    <scope>NUCLEOTIDE SEQUENCE</scope>
    <source>
        <strain evidence="3">Cep018-CH2</strain>
    </source>
</reference>
<reference evidence="5" key="2">
    <citation type="submission" date="2018-12" db="EMBL/GenBank/DDBJ databases">
        <title>The complete genome of Metarhizium rileyi, a key fungal pathogen of Lepidoptera.</title>
        <authorList>
            <person name="Binneck E."/>
            <person name="Lastra C.C.L."/>
            <person name="Sosa-Gomez D.R."/>
        </authorList>
    </citation>
    <scope>NUCLEOTIDE SEQUENCE [LARGE SCALE GENOMIC DNA]</scope>
    <source>
        <strain evidence="5">Cep018-CH2</strain>
    </source>
</reference>
<proteinExistence type="predicted"/>
<evidence type="ECO:0000313" key="5">
    <source>
        <dbReference type="Proteomes" id="UP000317257"/>
    </source>
</evidence>
<evidence type="ECO:0000313" key="4">
    <source>
        <dbReference type="Proteomes" id="UP000243498"/>
    </source>
</evidence>
<accession>A0A166XQ74</accession>
<dbReference type="OrthoDB" id="3535998at2759"/>
<reference evidence="2 4" key="1">
    <citation type="journal article" date="2016" name="Genome Biol. Evol.">
        <title>Divergent and convergent evolution of fungal pathogenicity.</title>
        <authorList>
            <person name="Shang Y."/>
            <person name="Xiao G."/>
            <person name="Zheng P."/>
            <person name="Cen K."/>
            <person name="Zhan S."/>
            <person name="Wang C."/>
        </authorList>
    </citation>
    <scope>NUCLEOTIDE SEQUENCE [LARGE SCALE GENOMIC DNA]</scope>
    <source>
        <strain evidence="2 4">RCEF 4871</strain>
    </source>
</reference>
<dbReference type="AlphaFoldDB" id="A0A166XQ74"/>
<accession>A0A5C6G9F2</accession>
<dbReference type="OMA" id="DRNPMAS"/>
<name>A0A166XQ74_METRR</name>
<dbReference type="EMBL" id="SBHS01000022">
    <property type="protein sequence ID" value="TWU72961.1"/>
    <property type="molecule type" value="Genomic_DNA"/>
</dbReference>
<dbReference type="Proteomes" id="UP000243498">
    <property type="component" value="Unassembled WGS sequence"/>
</dbReference>
<comment type="caution">
    <text evidence="2">The sequence shown here is derived from an EMBL/GenBank/DDBJ whole genome shotgun (WGS) entry which is preliminary data.</text>
</comment>